<dbReference type="SUPFAM" id="SSF56281">
    <property type="entry name" value="Metallo-hydrolase/oxidoreductase"/>
    <property type="match status" value="1"/>
</dbReference>
<evidence type="ECO:0000313" key="3">
    <source>
        <dbReference type="Proteomes" id="UP000770889"/>
    </source>
</evidence>
<dbReference type="InterPro" id="IPR035682">
    <property type="entry name" value="PhnP_MBL"/>
</dbReference>
<sequence length="251" mass="27706">MRLTLLGSGDAAGIPLYGCDCNHCTAAAKDPGLRRTASSALLESDGQRLLLDAGQLNLCERFPAGTIDAIFLTHFHVDHLQGLFHLRWGIGESIPVYTPPDPEGCGDLYKHPVILEFVALRQFDSRRLGDLQITPLPLNHSKPTYGYLFSDARWQIAYLTDTKGLPIATSTYLADRSLDLMVVDCSFAPGVENKGHNNLDDVLQIDKLLAPARLVLTHIGHGLDVWLRENPRCLPPHISVARDGMRVFPYS</sequence>
<dbReference type="Pfam" id="PF12706">
    <property type="entry name" value="Lactamase_B_2"/>
    <property type="match status" value="1"/>
</dbReference>
<protein>
    <submittedName>
        <fullName evidence="2">Phosphonate metabolism protein PhnP</fullName>
        <ecNumber evidence="2">3.1.4.55</ecNumber>
    </submittedName>
</protein>
<dbReference type="NCBIfam" id="TIGR03307">
    <property type="entry name" value="PhnP"/>
    <property type="match status" value="1"/>
</dbReference>
<dbReference type="InterPro" id="IPR036866">
    <property type="entry name" value="RibonucZ/Hydroxyglut_hydro"/>
</dbReference>
<dbReference type="Proteomes" id="UP000770889">
    <property type="component" value="Unassembled WGS sequence"/>
</dbReference>
<dbReference type="EC" id="3.1.4.55" evidence="2"/>
<dbReference type="AlphaFoldDB" id="A0A944M9R7"/>
<dbReference type="SMART" id="SM00849">
    <property type="entry name" value="Lactamase_B"/>
    <property type="match status" value="1"/>
</dbReference>
<gene>
    <name evidence="2" type="primary">phnP</name>
    <name evidence="2" type="ORF">KME65_16615</name>
</gene>
<evidence type="ECO:0000313" key="2">
    <source>
        <dbReference type="EMBL" id="MBT2990581.1"/>
    </source>
</evidence>
<accession>A0A944M9R7</accession>
<dbReference type="CDD" id="cd07736">
    <property type="entry name" value="PhnP-like_MBL-fold"/>
    <property type="match status" value="1"/>
</dbReference>
<keyword evidence="2" id="KW-0378">Hydrolase</keyword>
<dbReference type="InterPro" id="IPR017693">
    <property type="entry name" value="Phosphonate_metab_PhnP"/>
</dbReference>
<proteinExistence type="predicted"/>
<feature type="domain" description="Metallo-beta-lactamase" evidence="1">
    <location>
        <begin position="36"/>
        <end position="218"/>
    </location>
</feature>
<organism evidence="2 3">
    <name type="scientific">Candidatus Thiodiazotropha taylori</name>
    <dbReference type="NCBI Taxonomy" id="2792791"/>
    <lineage>
        <taxon>Bacteria</taxon>
        <taxon>Pseudomonadati</taxon>
        <taxon>Pseudomonadota</taxon>
        <taxon>Gammaproteobacteria</taxon>
        <taxon>Chromatiales</taxon>
        <taxon>Sedimenticolaceae</taxon>
        <taxon>Candidatus Thiodiazotropha</taxon>
    </lineage>
</organism>
<dbReference type="PANTHER" id="PTHR42663:SF6">
    <property type="entry name" value="HYDROLASE C777.06C-RELATED"/>
    <property type="match status" value="1"/>
</dbReference>
<dbReference type="EMBL" id="JAHHGM010000018">
    <property type="protein sequence ID" value="MBT2990581.1"/>
    <property type="molecule type" value="Genomic_DNA"/>
</dbReference>
<name>A0A944M9R7_9GAMM</name>
<dbReference type="Gene3D" id="3.60.15.10">
    <property type="entry name" value="Ribonuclease Z/Hydroxyacylglutathione hydrolase-like"/>
    <property type="match status" value="1"/>
</dbReference>
<reference evidence="2 3" key="1">
    <citation type="submission" date="2021-05" db="EMBL/GenBank/DDBJ databases">
        <title>Genetic and Functional Diversity in Clade A Lucinid endosymbionts from the Bahamas.</title>
        <authorList>
            <person name="Giani N.M."/>
            <person name="Engel A.S."/>
            <person name="Campbell B.J."/>
        </authorList>
    </citation>
    <scope>NUCLEOTIDE SEQUENCE [LARGE SCALE GENOMIC DNA]</scope>
    <source>
        <strain evidence="2">LUC16012Gg_MoonRockCtena</strain>
    </source>
</reference>
<comment type="caution">
    <text evidence="2">The sequence shown here is derived from an EMBL/GenBank/DDBJ whole genome shotgun (WGS) entry which is preliminary data.</text>
</comment>
<dbReference type="GO" id="GO:0019700">
    <property type="term" value="P:organic phosphonate catabolic process"/>
    <property type="evidence" value="ECO:0007669"/>
    <property type="project" value="InterPro"/>
</dbReference>
<dbReference type="PANTHER" id="PTHR42663">
    <property type="entry name" value="HYDROLASE C777.06C-RELATED-RELATED"/>
    <property type="match status" value="1"/>
</dbReference>
<dbReference type="InterPro" id="IPR001279">
    <property type="entry name" value="Metallo-B-lactamas"/>
</dbReference>
<evidence type="ECO:0000259" key="1">
    <source>
        <dbReference type="SMART" id="SM00849"/>
    </source>
</evidence>
<dbReference type="GO" id="GO:0103043">
    <property type="term" value="F:phosphoribosyl 1,2-cyclic phosphate phosphodiesterase activity"/>
    <property type="evidence" value="ECO:0007669"/>
    <property type="project" value="UniProtKB-EC"/>
</dbReference>